<proteinExistence type="predicted"/>
<reference evidence="2" key="2">
    <citation type="submission" date="2023-05" db="EMBL/GenBank/DDBJ databases">
        <authorList>
            <consortium name="Lawrence Berkeley National Laboratory"/>
            <person name="Steindorff A."/>
            <person name="Hensen N."/>
            <person name="Bonometti L."/>
            <person name="Westerberg I."/>
            <person name="Brannstrom I.O."/>
            <person name="Guillou S."/>
            <person name="Cros-Aarteil S."/>
            <person name="Calhoun S."/>
            <person name="Haridas S."/>
            <person name="Kuo A."/>
            <person name="Mondo S."/>
            <person name="Pangilinan J."/>
            <person name="Riley R."/>
            <person name="Labutti K."/>
            <person name="Andreopoulos B."/>
            <person name="Lipzen A."/>
            <person name="Chen C."/>
            <person name="Yanf M."/>
            <person name="Daum C."/>
            <person name="Ng V."/>
            <person name="Clum A."/>
            <person name="Ohm R."/>
            <person name="Martin F."/>
            <person name="Silar P."/>
            <person name="Natvig D."/>
            <person name="Lalanne C."/>
            <person name="Gautier V."/>
            <person name="Ament-Velasquez S.L."/>
            <person name="Kruys A."/>
            <person name="Hutchinson M.I."/>
            <person name="Powell A.J."/>
            <person name="Barry K."/>
            <person name="Miller A.N."/>
            <person name="Grigoriev I.V."/>
            <person name="Debuchy R."/>
            <person name="Gladieux P."/>
            <person name="Thoren M.H."/>
            <person name="Johannesson H."/>
        </authorList>
    </citation>
    <scope>NUCLEOTIDE SEQUENCE</scope>
    <source>
        <strain evidence="2">CBS 123565</strain>
    </source>
</reference>
<dbReference type="EMBL" id="MU853408">
    <property type="protein sequence ID" value="KAK4134694.1"/>
    <property type="molecule type" value="Genomic_DNA"/>
</dbReference>
<feature type="region of interest" description="Disordered" evidence="1">
    <location>
        <begin position="262"/>
        <end position="289"/>
    </location>
</feature>
<sequence length="289" mass="30893">MEYGYCYLSVRTGPCRNRGKPPLDDQGPISCCEGCSCRPSAVAPSRSMSRQLLWVAASASPHSPLDISRMPGCRHGIMLVQHSRKGKPASSLIGNLVIESRSTASLPHVGPFVLLLLLDAGRSQRQPIRFELRDNLNRPRVRRRIERAIPAPAVQTTTTLPLAAPCGLQPRGCPAVRCAVLLPGRLGAARPGPSGVPAKTPSDEGPGTCATLRALGTKYGMLVTDSGPPRRAPQLQLAVRHVRSTAQEDGIRQGVVPVRDRHAAEAQDQGPGQTHRLRGCPPPANCHQG</sequence>
<reference evidence="2" key="1">
    <citation type="journal article" date="2023" name="Mol. Phylogenet. Evol.">
        <title>Genome-scale phylogeny and comparative genomics of the fungal order Sordariales.</title>
        <authorList>
            <person name="Hensen N."/>
            <person name="Bonometti L."/>
            <person name="Westerberg I."/>
            <person name="Brannstrom I.O."/>
            <person name="Guillou S."/>
            <person name="Cros-Aarteil S."/>
            <person name="Calhoun S."/>
            <person name="Haridas S."/>
            <person name="Kuo A."/>
            <person name="Mondo S."/>
            <person name="Pangilinan J."/>
            <person name="Riley R."/>
            <person name="LaButti K."/>
            <person name="Andreopoulos B."/>
            <person name="Lipzen A."/>
            <person name="Chen C."/>
            <person name="Yan M."/>
            <person name="Daum C."/>
            <person name="Ng V."/>
            <person name="Clum A."/>
            <person name="Steindorff A."/>
            <person name="Ohm R.A."/>
            <person name="Martin F."/>
            <person name="Silar P."/>
            <person name="Natvig D.O."/>
            <person name="Lalanne C."/>
            <person name="Gautier V."/>
            <person name="Ament-Velasquez S.L."/>
            <person name="Kruys A."/>
            <person name="Hutchinson M.I."/>
            <person name="Powell A.J."/>
            <person name="Barry K."/>
            <person name="Miller A.N."/>
            <person name="Grigoriev I.V."/>
            <person name="Debuchy R."/>
            <person name="Gladieux P."/>
            <person name="Hiltunen Thoren M."/>
            <person name="Johannesson H."/>
        </authorList>
    </citation>
    <scope>NUCLEOTIDE SEQUENCE</scope>
    <source>
        <strain evidence="2">CBS 123565</strain>
    </source>
</reference>
<evidence type="ECO:0000313" key="3">
    <source>
        <dbReference type="Proteomes" id="UP001304895"/>
    </source>
</evidence>
<organism evidence="2 3">
    <name type="scientific">Trichocladium antarcticum</name>
    <dbReference type="NCBI Taxonomy" id="1450529"/>
    <lineage>
        <taxon>Eukaryota</taxon>
        <taxon>Fungi</taxon>
        <taxon>Dikarya</taxon>
        <taxon>Ascomycota</taxon>
        <taxon>Pezizomycotina</taxon>
        <taxon>Sordariomycetes</taxon>
        <taxon>Sordariomycetidae</taxon>
        <taxon>Sordariales</taxon>
        <taxon>Chaetomiaceae</taxon>
        <taxon>Trichocladium</taxon>
    </lineage>
</organism>
<name>A0AAN6ZEN1_9PEZI</name>
<keyword evidence="3" id="KW-1185">Reference proteome</keyword>
<comment type="caution">
    <text evidence="2">The sequence shown here is derived from an EMBL/GenBank/DDBJ whole genome shotgun (WGS) entry which is preliminary data.</text>
</comment>
<protein>
    <submittedName>
        <fullName evidence="2">Uncharacterized protein</fullName>
    </submittedName>
</protein>
<accession>A0AAN6ZEN1</accession>
<feature type="compositionally biased region" description="Pro residues" evidence="1">
    <location>
        <begin position="280"/>
        <end position="289"/>
    </location>
</feature>
<dbReference type="AlphaFoldDB" id="A0AAN6ZEN1"/>
<evidence type="ECO:0000313" key="2">
    <source>
        <dbReference type="EMBL" id="KAK4134694.1"/>
    </source>
</evidence>
<dbReference type="Proteomes" id="UP001304895">
    <property type="component" value="Unassembled WGS sequence"/>
</dbReference>
<gene>
    <name evidence="2" type="ORF">BT67DRAFT_301716</name>
</gene>
<evidence type="ECO:0000256" key="1">
    <source>
        <dbReference type="SAM" id="MobiDB-lite"/>
    </source>
</evidence>